<evidence type="ECO:0000256" key="1">
    <source>
        <dbReference type="SAM" id="MobiDB-lite"/>
    </source>
</evidence>
<gene>
    <name evidence="2" type="ORF">DFH07DRAFT_849355</name>
</gene>
<feature type="compositionally biased region" description="Basic and acidic residues" evidence="1">
    <location>
        <begin position="38"/>
        <end position="82"/>
    </location>
</feature>
<feature type="region of interest" description="Disordered" evidence="1">
    <location>
        <begin position="1"/>
        <end position="82"/>
    </location>
</feature>
<dbReference type="Proteomes" id="UP001215280">
    <property type="component" value="Unassembled WGS sequence"/>
</dbReference>
<dbReference type="AlphaFoldDB" id="A0AAD7HX37"/>
<protein>
    <submittedName>
        <fullName evidence="2">Uncharacterized protein</fullName>
    </submittedName>
</protein>
<feature type="compositionally biased region" description="Low complexity" evidence="1">
    <location>
        <begin position="7"/>
        <end position="20"/>
    </location>
</feature>
<dbReference type="EMBL" id="JARJLG010000193">
    <property type="protein sequence ID" value="KAJ7730084.1"/>
    <property type="molecule type" value="Genomic_DNA"/>
</dbReference>
<evidence type="ECO:0000313" key="3">
    <source>
        <dbReference type="Proteomes" id="UP001215280"/>
    </source>
</evidence>
<accession>A0AAD7HX37</accession>
<dbReference type="PANTHER" id="PTHR34776:SF1">
    <property type="entry name" value="F17F16.3 PROTEIN"/>
    <property type="match status" value="1"/>
</dbReference>
<keyword evidence="3" id="KW-1185">Reference proteome</keyword>
<sequence length="398" mass="43524">MVTTRKQQALQAENEEAAGAPDNLTKRPAPAHSSLKPTSDREKSTHVQEPEESEPPTKKVKLETPAEEGVRKEDEDGIVREAGTTERGHIYFFFRPRVERAEPSSLDDVKNLHMLLVPRPPRFSAADETRMSAAGDSQDMQVLQQGEDAVPAPAPLDSPEQHYRLITIGKKTLPDPDVHRGRKESFWATVVAVGDDLNSLEKGMAEKTYETKTRGTRHDPPARLVARGCYALVNNEADKPSQETTYLGYSLSHPAPSEFGPVQTALGIHRAAAFVLQVKNPQAPANDSGASTTKPVVYPDEIMDVVFGKETRGRESTGLHFAPCSRPQMLDYNGVELLLVAIRGDESGLEESLGEGRGEAMTEAAEADKALGVGEIFRELWGGQDADMLPEALNGEWI</sequence>
<name>A0AAD7HX37_9AGAR</name>
<evidence type="ECO:0000313" key="2">
    <source>
        <dbReference type="EMBL" id="KAJ7730084.1"/>
    </source>
</evidence>
<comment type="caution">
    <text evidence="2">The sequence shown here is derived from an EMBL/GenBank/DDBJ whole genome shotgun (WGS) entry which is preliminary data.</text>
</comment>
<reference evidence="2" key="1">
    <citation type="submission" date="2023-03" db="EMBL/GenBank/DDBJ databases">
        <title>Massive genome expansion in bonnet fungi (Mycena s.s.) driven by repeated elements and novel gene families across ecological guilds.</title>
        <authorList>
            <consortium name="Lawrence Berkeley National Laboratory"/>
            <person name="Harder C.B."/>
            <person name="Miyauchi S."/>
            <person name="Viragh M."/>
            <person name="Kuo A."/>
            <person name="Thoen E."/>
            <person name="Andreopoulos B."/>
            <person name="Lu D."/>
            <person name="Skrede I."/>
            <person name="Drula E."/>
            <person name="Henrissat B."/>
            <person name="Morin E."/>
            <person name="Kohler A."/>
            <person name="Barry K."/>
            <person name="LaButti K."/>
            <person name="Morin E."/>
            <person name="Salamov A."/>
            <person name="Lipzen A."/>
            <person name="Mereny Z."/>
            <person name="Hegedus B."/>
            <person name="Baldrian P."/>
            <person name="Stursova M."/>
            <person name="Weitz H."/>
            <person name="Taylor A."/>
            <person name="Grigoriev I.V."/>
            <person name="Nagy L.G."/>
            <person name="Martin F."/>
            <person name="Kauserud H."/>
        </authorList>
    </citation>
    <scope>NUCLEOTIDE SEQUENCE</scope>
    <source>
        <strain evidence="2">CBHHK188m</strain>
    </source>
</reference>
<dbReference type="PANTHER" id="PTHR34776">
    <property type="entry name" value="F17F16.3 PROTEIN"/>
    <property type="match status" value="1"/>
</dbReference>
<organism evidence="2 3">
    <name type="scientific">Mycena maculata</name>
    <dbReference type="NCBI Taxonomy" id="230809"/>
    <lineage>
        <taxon>Eukaryota</taxon>
        <taxon>Fungi</taxon>
        <taxon>Dikarya</taxon>
        <taxon>Basidiomycota</taxon>
        <taxon>Agaricomycotina</taxon>
        <taxon>Agaricomycetes</taxon>
        <taxon>Agaricomycetidae</taxon>
        <taxon>Agaricales</taxon>
        <taxon>Marasmiineae</taxon>
        <taxon>Mycenaceae</taxon>
        <taxon>Mycena</taxon>
    </lineage>
</organism>
<proteinExistence type="predicted"/>